<dbReference type="GO" id="GO:0004176">
    <property type="term" value="F:ATP-dependent peptidase activity"/>
    <property type="evidence" value="ECO:0007669"/>
    <property type="project" value="InterPro"/>
</dbReference>
<dbReference type="PRINTS" id="PR00127">
    <property type="entry name" value="CLPPROTEASEP"/>
</dbReference>
<dbReference type="PANTHER" id="PTHR10381">
    <property type="entry name" value="ATP-DEPENDENT CLP PROTEASE PROTEOLYTIC SUBUNIT"/>
    <property type="match status" value="1"/>
</dbReference>
<comment type="caution">
    <text evidence="8">The sequence shown here is derived from an EMBL/GenBank/DDBJ whole genome shotgun (WGS) entry which is preliminary data.</text>
</comment>
<keyword evidence="4" id="KW-0378">Hydrolase</keyword>
<evidence type="ECO:0000313" key="9">
    <source>
        <dbReference type="Proteomes" id="UP001220702"/>
    </source>
</evidence>
<evidence type="ECO:0000256" key="3">
    <source>
        <dbReference type="ARBA" id="ARBA00022670"/>
    </source>
</evidence>
<evidence type="ECO:0000256" key="2">
    <source>
        <dbReference type="ARBA" id="ARBA00022490"/>
    </source>
</evidence>
<accession>A0AAW6HT41</accession>
<dbReference type="InterPro" id="IPR029045">
    <property type="entry name" value="ClpP/crotonase-like_dom_sf"/>
</dbReference>
<evidence type="ECO:0000256" key="1">
    <source>
        <dbReference type="ARBA" id="ARBA00007039"/>
    </source>
</evidence>
<feature type="region of interest" description="Disordered" evidence="7">
    <location>
        <begin position="692"/>
        <end position="755"/>
    </location>
</feature>
<dbReference type="Proteomes" id="UP001220702">
    <property type="component" value="Unassembled WGS sequence"/>
</dbReference>
<sequence length="755" mass="82716">MDAILPLYQAWSKRPEVTWMHDWSSVQRLLARTWLRDGEAFVQELRGFLPTLQHGSGVPFSIEMLEPDLVPLDYDDPSQHILQGIQRNAWGRATGYYIYTQHPGDPDVLLPEKKLVPSHLIRHIRTIDRIGQVRGISLLASTFTRIEDLKDYEESERIAAKIAACMAAVIIKGDPGQYEPEKHASTGQRMMRFQPAMIFDGLNPGERIDPIDSTRPNPNLESYRDGQLRAIAAPMRISFSSLAKNYNGTYSAQRQELVEQYGAYGVLAHEFISQMVRPLYERLIAIAVTSGALTLPPNVPLANALGADYLPPSMPWIDPLKEINALTAQVQAGVRSLSSVIAERGGRMYDTLEQLSLDKEWAAERGLTLSVFPNATASPPPATTDGDEGDVPKTRQQPHDLHRPPDTPPRRHPGPHDRRANAPQARPPSVVALHADNPKQAELLLYGPIGDDFWEEGVTAASIIAQLSTVTAPLIHVRINSNGGVVSDGLAIYNALTAHPATIHVTIDGVAASIASLIAQAGTTRRVYPNSLMMIHGPQTGGWGFAEDLRHTAAMLDTMAAAMHTAYTTGATHPEDIRRMLNDGHDHWLTAQDMIAAGLADTIIDLASQHTPAATPDDTATAAALLSYLQAIATHPQDTITTALRHHIQATVTPSAFACLCSTQQHALITHIEDPTMKHHLNVILAQAGTTPPLPLNTPASSRQRATPPLHPTAPHPRPPSPGQRGQRRPTHRPGGTQRPHPRRLRRLRGCTRRP</sequence>
<feature type="compositionally biased region" description="Basic and acidic residues" evidence="7">
    <location>
        <begin position="390"/>
        <end position="420"/>
    </location>
</feature>
<feature type="compositionally biased region" description="Basic residues" evidence="7">
    <location>
        <begin position="740"/>
        <end position="755"/>
    </location>
</feature>
<dbReference type="SUPFAM" id="SSF52096">
    <property type="entry name" value="ClpP/crotonase"/>
    <property type="match status" value="1"/>
</dbReference>
<evidence type="ECO:0000256" key="6">
    <source>
        <dbReference type="RuleBase" id="RU003567"/>
    </source>
</evidence>
<proteinExistence type="inferred from homology"/>
<dbReference type="GO" id="GO:0005198">
    <property type="term" value="F:structural molecule activity"/>
    <property type="evidence" value="ECO:0007669"/>
    <property type="project" value="InterPro"/>
</dbReference>
<dbReference type="GO" id="GO:0004252">
    <property type="term" value="F:serine-type endopeptidase activity"/>
    <property type="evidence" value="ECO:0007669"/>
    <property type="project" value="InterPro"/>
</dbReference>
<dbReference type="InterPro" id="IPR006429">
    <property type="entry name" value="Phage_lambda_portal"/>
</dbReference>
<keyword evidence="3" id="KW-0645">Protease</keyword>
<dbReference type="Pfam" id="PF00574">
    <property type="entry name" value="CLP_protease"/>
    <property type="match status" value="1"/>
</dbReference>
<keyword evidence="2" id="KW-0963">Cytoplasm</keyword>
<dbReference type="NCBIfam" id="TIGR01539">
    <property type="entry name" value="portal_lambda"/>
    <property type="match status" value="1"/>
</dbReference>
<keyword evidence="5" id="KW-0720">Serine protease</keyword>
<evidence type="ECO:0000256" key="4">
    <source>
        <dbReference type="ARBA" id="ARBA00022801"/>
    </source>
</evidence>
<evidence type="ECO:0000256" key="5">
    <source>
        <dbReference type="ARBA" id="ARBA00022825"/>
    </source>
</evidence>
<dbReference type="AlphaFoldDB" id="A0AAW6HT41"/>
<dbReference type="GO" id="GO:0009368">
    <property type="term" value="C:endopeptidase Clp complex"/>
    <property type="evidence" value="ECO:0007669"/>
    <property type="project" value="TreeGrafter"/>
</dbReference>
<evidence type="ECO:0000313" key="8">
    <source>
        <dbReference type="EMBL" id="MDC6407283.1"/>
    </source>
</evidence>
<dbReference type="Pfam" id="PF05136">
    <property type="entry name" value="Phage_portal_2"/>
    <property type="match status" value="1"/>
</dbReference>
<organism evidence="8 9">
    <name type="scientific">Xylella fastidiosa subsp. multiplex</name>
    <dbReference type="NCBI Taxonomy" id="644357"/>
    <lineage>
        <taxon>Bacteria</taxon>
        <taxon>Pseudomonadati</taxon>
        <taxon>Pseudomonadota</taxon>
        <taxon>Gammaproteobacteria</taxon>
        <taxon>Lysobacterales</taxon>
        <taxon>Lysobacteraceae</taxon>
        <taxon>Xylella</taxon>
    </lineage>
</organism>
<dbReference type="Gene3D" id="3.90.226.10">
    <property type="entry name" value="2-enoyl-CoA Hydratase, Chain A, domain 1"/>
    <property type="match status" value="1"/>
</dbReference>
<dbReference type="GO" id="GO:0006515">
    <property type="term" value="P:protein quality control for misfolded or incompletely synthesized proteins"/>
    <property type="evidence" value="ECO:0007669"/>
    <property type="project" value="TreeGrafter"/>
</dbReference>
<reference evidence="8" key="1">
    <citation type="submission" date="2021-11" db="EMBL/GenBank/DDBJ databases">
        <authorList>
            <person name="Denance N."/>
            <person name="Briand M."/>
            <person name="Dupas E."/>
            <person name="Durand K."/>
            <person name="Legendre B."/>
            <person name="Cunty A."/>
            <person name="Donnadieu C."/>
            <person name="Lopez Roques C."/>
            <person name="Cesbron S."/>
            <person name="Jacques M.A."/>
        </authorList>
    </citation>
    <scope>NUCLEOTIDE SEQUENCE</scope>
    <source>
        <strain evidence="8">CFBP8070</strain>
    </source>
</reference>
<gene>
    <name evidence="8" type="ORF">LOK82_00750</name>
</gene>
<name>A0AAW6HT41_XYLFS</name>
<dbReference type="NCBIfam" id="NF045542">
    <property type="entry name" value="Clp_rel_HeadMat"/>
    <property type="match status" value="1"/>
</dbReference>
<feature type="region of interest" description="Disordered" evidence="7">
    <location>
        <begin position="372"/>
        <end position="427"/>
    </location>
</feature>
<dbReference type="PANTHER" id="PTHR10381:SF70">
    <property type="entry name" value="ATP-DEPENDENT CLP PROTEASE PROTEOLYTIC SUBUNIT"/>
    <property type="match status" value="1"/>
</dbReference>
<dbReference type="InterPro" id="IPR001907">
    <property type="entry name" value="ClpP"/>
</dbReference>
<evidence type="ECO:0000256" key="7">
    <source>
        <dbReference type="SAM" id="MobiDB-lite"/>
    </source>
</evidence>
<dbReference type="EMBL" id="JAJKGN010000001">
    <property type="protein sequence ID" value="MDC6407283.1"/>
    <property type="molecule type" value="Genomic_DNA"/>
</dbReference>
<comment type="similarity">
    <text evidence="1 6">Belongs to the peptidase S14 family.</text>
</comment>
<feature type="compositionally biased region" description="Pro residues" evidence="7">
    <location>
        <begin position="709"/>
        <end position="722"/>
    </location>
</feature>
<dbReference type="CDD" id="cd07016">
    <property type="entry name" value="S14_ClpP_1"/>
    <property type="match status" value="1"/>
</dbReference>
<dbReference type="GO" id="GO:0019068">
    <property type="term" value="P:virion assembly"/>
    <property type="evidence" value="ECO:0007669"/>
    <property type="project" value="InterPro"/>
</dbReference>
<reference evidence="8" key="2">
    <citation type="journal article" date="2023" name="Commun. Biol.">
        <title>Suspicions of two bridgehead invasions of Xylella fastidiosa subsp. multiplex in France.</title>
        <authorList>
            <person name="Dupas E."/>
            <person name="Durand K."/>
            <person name="Rieux A."/>
            <person name="Briand M."/>
            <person name="Pruvost O."/>
            <person name="Cunty A."/>
            <person name="Denance N."/>
            <person name="Donnadieu C."/>
            <person name="Legendre B."/>
            <person name="Lopez-Roques C."/>
            <person name="Cesbron S."/>
            <person name="Ravigne V."/>
            <person name="Jacques M.A."/>
        </authorList>
    </citation>
    <scope>NUCLEOTIDE SEQUENCE</scope>
    <source>
        <strain evidence="8">CFBP8070</strain>
    </source>
</reference>
<dbReference type="GO" id="GO:0051117">
    <property type="term" value="F:ATPase binding"/>
    <property type="evidence" value="ECO:0007669"/>
    <property type="project" value="TreeGrafter"/>
</dbReference>
<protein>
    <recommendedName>
        <fullName evidence="6">ATP-dependent Clp protease proteolytic subunit</fullName>
    </recommendedName>
</protein>
<dbReference type="InterPro" id="IPR023562">
    <property type="entry name" value="ClpP/TepA"/>
</dbReference>